<dbReference type="OrthoDB" id="265097at2"/>
<feature type="region of interest" description="Disordered" evidence="1">
    <location>
        <begin position="1"/>
        <end position="22"/>
    </location>
</feature>
<evidence type="ECO:0000313" key="2">
    <source>
        <dbReference type="EMBL" id="TWT63034.1"/>
    </source>
</evidence>
<protein>
    <submittedName>
        <fullName evidence="2">Uncharacterized protein</fullName>
    </submittedName>
</protein>
<evidence type="ECO:0000256" key="1">
    <source>
        <dbReference type="SAM" id="MobiDB-lite"/>
    </source>
</evidence>
<dbReference type="AlphaFoldDB" id="A0A5C5XJM8"/>
<proteinExistence type="predicted"/>
<keyword evidence="3" id="KW-1185">Reference proteome</keyword>
<dbReference type="Proteomes" id="UP000316095">
    <property type="component" value="Unassembled WGS sequence"/>
</dbReference>
<gene>
    <name evidence="2" type="ORF">Pan54_37850</name>
</gene>
<comment type="caution">
    <text evidence="2">The sequence shown here is derived from an EMBL/GenBank/DDBJ whole genome shotgun (WGS) entry which is preliminary data.</text>
</comment>
<evidence type="ECO:0000313" key="3">
    <source>
        <dbReference type="Proteomes" id="UP000316095"/>
    </source>
</evidence>
<accession>A0A5C5XJM8</accession>
<feature type="compositionally biased region" description="Polar residues" evidence="1">
    <location>
        <begin position="1"/>
        <end position="21"/>
    </location>
</feature>
<reference evidence="2 3" key="1">
    <citation type="submission" date="2019-02" db="EMBL/GenBank/DDBJ databases">
        <title>Deep-cultivation of Planctomycetes and their phenomic and genomic characterization uncovers novel biology.</title>
        <authorList>
            <person name="Wiegand S."/>
            <person name="Jogler M."/>
            <person name="Boedeker C."/>
            <person name="Pinto D."/>
            <person name="Vollmers J."/>
            <person name="Rivas-Marin E."/>
            <person name="Kohn T."/>
            <person name="Peeters S.H."/>
            <person name="Heuer A."/>
            <person name="Rast P."/>
            <person name="Oberbeckmann S."/>
            <person name="Bunk B."/>
            <person name="Jeske O."/>
            <person name="Meyerdierks A."/>
            <person name="Storesund J.E."/>
            <person name="Kallscheuer N."/>
            <person name="Luecker S."/>
            <person name="Lage O.M."/>
            <person name="Pohl T."/>
            <person name="Merkel B.J."/>
            <person name="Hornburger P."/>
            <person name="Mueller R.-W."/>
            <person name="Bruemmer F."/>
            <person name="Labrenz M."/>
            <person name="Spormann A.M."/>
            <person name="Op Den Camp H."/>
            <person name="Overmann J."/>
            <person name="Amann R."/>
            <person name="Jetten M.S.M."/>
            <person name="Mascher T."/>
            <person name="Medema M.H."/>
            <person name="Devos D.P."/>
            <person name="Kaster A.-K."/>
            <person name="Ovreas L."/>
            <person name="Rohde M."/>
            <person name="Galperin M.Y."/>
            <person name="Jogler C."/>
        </authorList>
    </citation>
    <scope>NUCLEOTIDE SEQUENCE [LARGE SCALE GENOMIC DNA]</scope>
    <source>
        <strain evidence="2 3">Pan54</strain>
    </source>
</reference>
<dbReference type="EMBL" id="SJPG01000001">
    <property type="protein sequence ID" value="TWT63034.1"/>
    <property type="molecule type" value="Genomic_DNA"/>
</dbReference>
<sequence>MTKLMQQPVVSQMQRKSSGTQEMPPIVADVSWEEEASPYGLQGLAREWITIVKADCVTRLAIALALRGTSKQIRDPEFVSRIFLHHPEWLEEYHVVHLIEKSLWIQGRSDLVMTLTKNPSQIPDNPPPVVKKTLTAAYALHPQATVWYGVPLFGEEKTAEGLPIPVTAQELQAEADRRLRTAQQHALRWGWLYRMFALGVSLPTLVVNEFVKTGVSLRNRYRRFRLWTQRLRSSARRKNRAEFQARLDYCRTGEYSPVVAYQNMPWLDRTMLNGLDKAADVASVSGQILALSVPTAAGGWLAFMIHLSLFAPATLVSCDPFLFIELPEEPGKLRHLAHWYWQEHKNGKRTLHLHS</sequence>
<name>A0A5C5XJM8_9PLAN</name>
<dbReference type="RefSeq" id="WP_146504829.1">
    <property type="nucleotide sequence ID" value="NZ_SJPG01000001.1"/>
</dbReference>
<organism evidence="2 3">
    <name type="scientific">Rubinisphaera italica</name>
    <dbReference type="NCBI Taxonomy" id="2527969"/>
    <lineage>
        <taxon>Bacteria</taxon>
        <taxon>Pseudomonadati</taxon>
        <taxon>Planctomycetota</taxon>
        <taxon>Planctomycetia</taxon>
        <taxon>Planctomycetales</taxon>
        <taxon>Planctomycetaceae</taxon>
        <taxon>Rubinisphaera</taxon>
    </lineage>
</organism>